<keyword evidence="4 7" id="KW-0812">Transmembrane</keyword>
<evidence type="ECO:0000259" key="8">
    <source>
        <dbReference type="Pfam" id="PF02470"/>
    </source>
</evidence>
<evidence type="ECO:0000256" key="3">
    <source>
        <dbReference type="ARBA" id="ARBA00022519"/>
    </source>
</evidence>
<dbReference type="RefSeq" id="WP_175478739.1">
    <property type="nucleotide sequence ID" value="NZ_FNQM01000002.1"/>
</dbReference>
<keyword evidence="5 7" id="KW-1133">Transmembrane helix</keyword>
<evidence type="ECO:0000256" key="2">
    <source>
        <dbReference type="ARBA" id="ARBA00022475"/>
    </source>
</evidence>
<dbReference type="STRING" id="89524.SAMN05444370_102176"/>
<dbReference type="Pfam" id="PF02470">
    <property type="entry name" value="MlaD"/>
    <property type="match status" value="3"/>
</dbReference>
<gene>
    <name evidence="9" type="ORF">SAMN05444370_102176</name>
</gene>
<evidence type="ECO:0000256" key="5">
    <source>
        <dbReference type="ARBA" id="ARBA00022989"/>
    </source>
</evidence>
<evidence type="ECO:0000256" key="6">
    <source>
        <dbReference type="ARBA" id="ARBA00023136"/>
    </source>
</evidence>
<organism evidence="9 10">
    <name type="scientific">Rubrimonas cliftonensis</name>
    <dbReference type="NCBI Taxonomy" id="89524"/>
    <lineage>
        <taxon>Bacteria</taxon>
        <taxon>Pseudomonadati</taxon>
        <taxon>Pseudomonadota</taxon>
        <taxon>Alphaproteobacteria</taxon>
        <taxon>Rhodobacterales</taxon>
        <taxon>Paracoccaceae</taxon>
        <taxon>Rubrimonas</taxon>
    </lineage>
</organism>
<keyword evidence="10" id="KW-1185">Reference proteome</keyword>
<dbReference type="InterPro" id="IPR051800">
    <property type="entry name" value="PqiA-PqiB_transport"/>
</dbReference>
<evidence type="ECO:0000256" key="1">
    <source>
        <dbReference type="ARBA" id="ARBA00004533"/>
    </source>
</evidence>
<dbReference type="Proteomes" id="UP000198703">
    <property type="component" value="Unassembled WGS sequence"/>
</dbReference>
<evidence type="ECO:0000313" key="10">
    <source>
        <dbReference type="Proteomes" id="UP000198703"/>
    </source>
</evidence>
<feature type="transmembrane region" description="Helical" evidence="7">
    <location>
        <begin position="22"/>
        <end position="42"/>
    </location>
</feature>
<comment type="subcellular location">
    <subcellularLocation>
        <location evidence="1">Cell inner membrane</location>
    </subcellularLocation>
</comment>
<sequence length="603" mass="62909">MTHDADIAPPDLEDRPSRRISLVWLLPLLALAGALGVAWSAWSSRGPVIEIVFEDASGVRAGETTLRRRDIEVGRVEDVSFAPDADHVVVTARIEPEIAPLLDDGAQFWVVRPEITTRGVTGLGALVSGVHIETAWDDGTGEPRREFVGLPEAPLTPPNTPGLRVTLRAAEGGSVAVGAPVFFKGIDVGRIESRQLTPAGDAVEFEAFVRAPYDAHLTRATRFWNASGFDVELGAEGARLRVASLLSLLQGGVGFDTLEGARAQGAAAAASGAVFRLHPSERDARDSLLDGDVEQAALITVRFEGSVRGLSAGAPVEFRGIRIGSVRDIALSVEEGAEATLAATLQIQPRRLGVPDRRAALDFIADNARRGMRAKLQSGSLITGALYVGLVQDVQGPAKFDATAEPHPVLETAPSDLETVTATAQGMIARINALPIEALLTEATGLMSSLAAVAADPATQGLPADAAAAVQAFGRLAQSPSLAEAPVALARALDEVETLLTTLRETGAVDQLGAAVADARTAMAAASAAAASVEEATTRLPRLVSALTATADRADAVLASFEVGSELNYEAVTALREVRDAARAVTALISALDRRPNSLILGR</sequence>
<evidence type="ECO:0000256" key="4">
    <source>
        <dbReference type="ARBA" id="ARBA00022692"/>
    </source>
</evidence>
<name>A0A1H3WXC7_9RHOB</name>
<accession>A0A1H3WXC7</accession>
<reference evidence="9 10" key="1">
    <citation type="submission" date="2016-10" db="EMBL/GenBank/DDBJ databases">
        <authorList>
            <person name="de Groot N.N."/>
        </authorList>
    </citation>
    <scope>NUCLEOTIDE SEQUENCE [LARGE SCALE GENOMIC DNA]</scope>
    <source>
        <strain evidence="9 10">DSM 15345</strain>
    </source>
</reference>
<proteinExistence type="predicted"/>
<evidence type="ECO:0000256" key="7">
    <source>
        <dbReference type="SAM" id="Phobius"/>
    </source>
</evidence>
<dbReference type="GO" id="GO:0005886">
    <property type="term" value="C:plasma membrane"/>
    <property type="evidence" value="ECO:0007669"/>
    <property type="project" value="UniProtKB-SubCell"/>
</dbReference>
<dbReference type="PANTHER" id="PTHR30462:SF2">
    <property type="entry name" value="INTERMEMBRANE TRANSPORT PROTEIN PQIB"/>
    <property type="match status" value="1"/>
</dbReference>
<dbReference type="PANTHER" id="PTHR30462">
    <property type="entry name" value="INTERMEMBRANE TRANSPORT PROTEIN PQIB-RELATED"/>
    <property type="match status" value="1"/>
</dbReference>
<dbReference type="EMBL" id="FNQM01000002">
    <property type="protein sequence ID" value="SDZ91827.1"/>
    <property type="molecule type" value="Genomic_DNA"/>
</dbReference>
<keyword evidence="6 7" id="KW-0472">Membrane</keyword>
<feature type="domain" description="Mce/MlaD" evidence="8">
    <location>
        <begin position="300"/>
        <end position="391"/>
    </location>
</feature>
<dbReference type="InterPro" id="IPR003399">
    <property type="entry name" value="Mce/MlaD"/>
</dbReference>
<keyword evidence="2" id="KW-1003">Cell membrane</keyword>
<feature type="domain" description="Mce/MlaD" evidence="8">
    <location>
        <begin position="162"/>
        <end position="222"/>
    </location>
</feature>
<evidence type="ECO:0000313" key="9">
    <source>
        <dbReference type="EMBL" id="SDZ91827.1"/>
    </source>
</evidence>
<dbReference type="AlphaFoldDB" id="A0A1H3WXC7"/>
<feature type="domain" description="Mce/MlaD" evidence="8">
    <location>
        <begin position="46"/>
        <end position="124"/>
    </location>
</feature>
<keyword evidence="3" id="KW-0997">Cell inner membrane</keyword>
<protein>
    <submittedName>
        <fullName evidence="9">Paraquat-inducible protein B</fullName>
    </submittedName>
</protein>